<organism evidence="2 3">
    <name type="scientific">Panacagrimonas perspica</name>
    <dbReference type="NCBI Taxonomy" id="381431"/>
    <lineage>
        <taxon>Bacteria</taxon>
        <taxon>Pseudomonadati</taxon>
        <taxon>Pseudomonadota</taxon>
        <taxon>Gammaproteobacteria</taxon>
        <taxon>Nevskiales</taxon>
        <taxon>Nevskiaceae</taxon>
        <taxon>Panacagrimonas</taxon>
    </lineage>
</organism>
<dbReference type="Proteomes" id="UP000295341">
    <property type="component" value="Unassembled WGS sequence"/>
</dbReference>
<name>A0A4S3K3G6_9GAMM</name>
<sequence length="251" mass="28921">MQYCPKCLEDDEDPYLRAQWRFALQFGCARHGIALRDACPHCDAPLMPHRRPDGDARKCSECWKNLSALPDPLTEPEREVCRAASALYRDGSMHVGSERATFRDAILAVRRLFSWVTSARLPEGFANEFDIPSPMPSTEREPFDTLETARIGVRRWAIPFCFALLRTWPDDFLKACDEFGVSRTRVMDLRRTGAPSWFDSAIARLPHFPRARRTRHPPRRPTLETYKSAFERVSFEDYFSTLRHVPPGCGE</sequence>
<feature type="domain" description="TniQ" evidence="1">
    <location>
        <begin position="1"/>
        <end position="35"/>
    </location>
</feature>
<evidence type="ECO:0000313" key="2">
    <source>
        <dbReference type="EMBL" id="TDU28913.1"/>
    </source>
</evidence>
<accession>A0A4S3K3G6</accession>
<gene>
    <name evidence="2" type="ORF">DFR24_3293</name>
</gene>
<comment type="caution">
    <text evidence="2">The sequence shown here is derived from an EMBL/GenBank/DDBJ whole genome shotgun (WGS) entry which is preliminary data.</text>
</comment>
<keyword evidence="3" id="KW-1185">Reference proteome</keyword>
<reference evidence="2 3" key="1">
    <citation type="submission" date="2019-03" db="EMBL/GenBank/DDBJ databases">
        <title>Genomic Encyclopedia of Type Strains, Phase IV (KMG-IV): sequencing the most valuable type-strain genomes for metagenomic binning, comparative biology and taxonomic classification.</title>
        <authorList>
            <person name="Goeker M."/>
        </authorList>
    </citation>
    <scope>NUCLEOTIDE SEQUENCE [LARGE SCALE GENOMIC DNA]</scope>
    <source>
        <strain evidence="2 3">DSM 26377</strain>
    </source>
</reference>
<dbReference type="InterPro" id="IPR009492">
    <property type="entry name" value="TniQ"/>
</dbReference>
<protein>
    <submittedName>
        <fullName evidence="2">TniQ protein</fullName>
    </submittedName>
</protein>
<evidence type="ECO:0000313" key="3">
    <source>
        <dbReference type="Proteomes" id="UP000295341"/>
    </source>
</evidence>
<proteinExistence type="predicted"/>
<evidence type="ECO:0000259" key="1">
    <source>
        <dbReference type="Pfam" id="PF06527"/>
    </source>
</evidence>
<dbReference type="AlphaFoldDB" id="A0A4S3K3G6"/>
<dbReference type="Pfam" id="PF06527">
    <property type="entry name" value="TniQ"/>
    <property type="match status" value="1"/>
</dbReference>
<dbReference type="EMBL" id="SOBT01000009">
    <property type="protein sequence ID" value="TDU28913.1"/>
    <property type="molecule type" value="Genomic_DNA"/>
</dbReference>